<keyword evidence="5" id="KW-1185">Reference proteome</keyword>
<dbReference type="AlphaFoldDB" id="A0A811K9G8"/>
<feature type="domain" description="Alpha-carbonic anhydrase" evidence="3">
    <location>
        <begin position="25"/>
        <end position="292"/>
    </location>
</feature>
<evidence type="ECO:0000313" key="5">
    <source>
        <dbReference type="Proteomes" id="UP000614601"/>
    </source>
</evidence>
<comment type="similarity">
    <text evidence="1">Belongs to the alpha-carbonic anhydrase family.</text>
</comment>
<dbReference type="SUPFAM" id="SSF51069">
    <property type="entry name" value="Carbonic anhydrase"/>
    <property type="match status" value="1"/>
</dbReference>
<dbReference type="InterPro" id="IPR023561">
    <property type="entry name" value="Carbonic_anhydrase_a-class"/>
</dbReference>
<evidence type="ECO:0000259" key="3">
    <source>
        <dbReference type="PROSITE" id="PS51144"/>
    </source>
</evidence>
<gene>
    <name evidence="4" type="ORF">BOKJ2_LOCUS3982</name>
</gene>
<accession>A0A811K9G8</accession>
<dbReference type="Proteomes" id="UP000614601">
    <property type="component" value="Unassembled WGS sequence"/>
</dbReference>
<evidence type="ECO:0000313" key="4">
    <source>
        <dbReference type="EMBL" id="CAD5211995.1"/>
    </source>
</evidence>
<name>A0A811K9G8_9BILA</name>
<organism evidence="4 5">
    <name type="scientific">Bursaphelenchus okinawaensis</name>
    <dbReference type="NCBI Taxonomy" id="465554"/>
    <lineage>
        <taxon>Eukaryota</taxon>
        <taxon>Metazoa</taxon>
        <taxon>Ecdysozoa</taxon>
        <taxon>Nematoda</taxon>
        <taxon>Chromadorea</taxon>
        <taxon>Rhabditida</taxon>
        <taxon>Tylenchina</taxon>
        <taxon>Tylenchomorpha</taxon>
        <taxon>Aphelenchoidea</taxon>
        <taxon>Aphelenchoididae</taxon>
        <taxon>Bursaphelenchus</taxon>
    </lineage>
</organism>
<evidence type="ECO:0000256" key="1">
    <source>
        <dbReference type="ARBA" id="ARBA00010718"/>
    </source>
</evidence>
<dbReference type="Gene3D" id="3.10.200.10">
    <property type="entry name" value="Alpha carbonic anhydrase"/>
    <property type="match status" value="1"/>
</dbReference>
<comment type="caution">
    <text evidence="4">The sequence shown here is derived from an EMBL/GenBank/DDBJ whole genome shotgun (WGS) entry which is preliminary data.</text>
</comment>
<dbReference type="SMART" id="SM01057">
    <property type="entry name" value="Carb_anhydrase"/>
    <property type="match status" value="1"/>
</dbReference>
<feature type="chain" id="PRO_5035594805" description="Alpha-carbonic anhydrase domain-containing protein" evidence="2">
    <location>
        <begin position="24"/>
        <end position="350"/>
    </location>
</feature>
<sequence length="350" mass="40197">MSDAQNKMYIISWMVVTVAMVRAEYPWTFDNDLFGGPDFWGLMNKHWRMCTVGQLQSPVNIDPSKMLFDPSLTPLKYSEVQVDSELENTGQLPLLQFNSTDMKMNISGGPLTPYSYTLHHVGFHFGRSKDNERGSEHTVDRVRFPAELQLMGYNSDLYHNFTEAMTQPKGLVGISVIVDVGEYPNAELRRLTVASQSIVYKDQRTPIQKFRPFGLLPSSNTYITYEGSLTQPGCHETVTWIVMNHPIYITQEDLAIWDDLLQNEQKQSSPVYMGPNYRPLKPVNGRLFRTNINVNYKKNRSDGSCPTNIYVDMGYRSNPKRSVNTSIKTMNKRHSPSFKVWSEVDKNFDF</sequence>
<dbReference type="GO" id="GO:0004089">
    <property type="term" value="F:carbonate dehydratase activity"/>
    <property type="evidence" value="ECO:0007669"/>
    <property type="project" value="InterPro"/>
</dbReference>
<feature type="signal peptide" evidence="2">
    <location>
        <begin position="1"/>
        <end position="23"/>
    </location>
</feature>
<proteinExistence type="inferred from homology"/>
<dbReference type="PANTHER" id="PTHR18952:SF208">
    <property type="entry name" value="CARBONIC ANHYDRASE XA-RELATED"/>
    <property type="match status" value="1"/>
</dbReference>
<dbReference type="PROSITE" id="PS51144">
    <property type="entry name" value="ALPHA_CA_2"/>
    <property type="match status" value="1"/>
</dbReference>
<dbReference type="InterPro" id="IPR001148">
    <property type="entry name" value="CA_dom"/>
</dbReference>
<evidence type="ECO:0000256" key="2">
    <source>
        <dbReference type="SAM" id="SignalP"/>
    </source>
</evidence>
<dbReference type="Pfam" id="PF00194">
    <property type="entry name" value="Carb_anhydrase"/>
    <property type="match status" value="1"/>
</dbReference>
<dbReference type="EMBL" id="CAJFDH010000002">
    <property type="protein sequence ID" value="CAD5211995.1"/>
    <property type="molecule type" value="Genomic_DNA"/>
</dbReference>
<dbReference type="OrthoDB" id="5978072at2759"/>
<dbReference type="EMBL" id="CAJFCW020000002">
    <property type="protein sequence ID" value="CAG9094862.1"/>
    <property type="molecule type" value="Genomic_DNA"/>
</dbReference>
<reference evidence="4" key="1">
    <citation type="submission" date="2020-09" db="EMBL/GenBank/DDBJ databases">
        <authorList>
            <person name="Kikuchi T."/>
        </authorList>
    </citation>
    <scope>NUCLEOTIDE SEQUENCE</scope>
    <source>
        <strain evidence="4">SH1</strain>
    </source>
</reference>
<dbReference type="Proteomes" id="UP000783686">
    <property type="component" value="Unassembled WGS sequence"/>
</dbReference>
<keyword evidence="2" id="KW-0732">Signal</keyword>
<protein>
    <recommendedName>
        <fullName evidence="3">Alpha-carbonic anhydrase domain-containing protein</fullName>
    </recommendedName>
</protein>
<dbReference type="GO" id="GO:0006730">
    <property type="term" value="P:one-carbon metabolic process"/>
    <property type="evidence" value="ECO:0007669"/>
    <property type="project" value="TreeGrafter"/>
</dbReference>
<dbReference type="InterPro" id="IPR036398">
    <property type="entry name" value="CA_dom_sf"/>
</dbReference>
<dbReference type="PANTHER" id="PTHR18952">
    <property type="entry name" value="CARBONIC ANHYDRASE"/>
    <property type="match status" value="1"/>
</dbReference>
<dbReference type="GO" id="GO:0008270">
    <property type="term" value="F:zinc ion binding"/>
    <property type="evidence" value="ECO:0007669"/>
    <property type="project" value="InterPro"/>
</dbReference>